<gene>
    <name evidence="2" type="ORF">Q8A67_024146</name>
</gene>
<protein>
    <submittedName>
        <fullName evidence="2">Uncharacterized protein</fullName>
    </submittedName>
</protein>
<feature type="region of interest" description="Disordered" evidence="1">
    <location>
        <begin position="68"/>
        <end position="101"/>
    </location>
</feature>
<sequence>MSAKMRDSYAWLGLRAALSQSPAWPLSRRSLSSTTLGFLLQGMAPPSCVSVFGRVSDRDWSGTRVLLWHPPSEGKSPVNYGSREASPEPNSSAGKAHEHHP</sequence>
<organism evidence="2 3">
    <name type="scientific">Cirrhinus molitorella</name>
    <name type="common">mud carp</name>
    <dbReference type="NCBI Taxonomy" id="172907"/>
    <lineage>
        <taxon>Eukaryota</taxon>
        <taxon>Metazoa</taxon>
        <taxon>Chordata</taxon>
        <taxon>Craniata</taxon>
        <taxon>Vertebrata</taxon>
        <taxon>Euteleostomi</taxon>
        <taxon>Actinopterygii</taxon>
        <taxon>Neopterygii</taxon>
        <taxon>Teleostei</taxon>
        <taxon>Ostariophysi</taxon>
        <taxon>Cypriniformes</taxon>
        <taxon>Cyprinidae</taxon>
        <taxon>Labeoninae</taxon>
        <taxon>Labeonini</taxon>
        <taxon>Cirrhinus</taxon>
    </lineage>
</organism>
<dbReference type="EMBL" id="JAUYZG010000024">
    <property type="protein sequence ID" value="KAK2869754.1"/>
    <property type="molecule type" value="Genomic_DNA"/>
</dbReference>
<keyword evidence="3" id="KW-1185">Reference proteome</keyword>
<accession>A0AA88P444</accession>
<dbReference type="AlphaFoldDB" id="A0AA88P444"/>
<reference evidence="2" key="1">
    <citation type="submission" date="2023-08" db="EMBL/GenBank/DDBJ databases">
        <title>Chromosome-level Genome Assembly of mud carp (Cirrhinus molitorella).</title>
        <authorList>
            <person name="Liu H."/>
        </authorList>
    </citation>
    <scope>NUCLEOTIDE SEQUENCE</scope>
    <source>
        <strain evidence="2">Prfri</strain>
        <tissue evidence="2">Muscle</tissue>
    </source>
</reference>
<evidence type="ECO:0000313" key="2">
    <source>
        <dbReference type="EMBL" id="KAK2869754.1"/>
    </source>
</evidence>
<comment type="caution">
    <text evidence="2">The sequence shown here is derived from an EMBL/GenBank/DDBJ whole genome shotgun (WGS) entry which is preliminary data.</text>
</comment>
<evidence type="ECO:0000256" key="1">
    <source>
        <dbReference type="SAM" id="MobiDB-lite"/>
    </source>
</evidence>
<dbReference type="Proteomes" id="UP001187343">
    <property type="component" value="Unassembled WGS sequence"/>
</dbReference>
<evidence type="ECO:0000313" key="3">
    <source>
        <dbReference type="Proteomes" id="UP001187343"/>
    </source>
</evidence>
<proteinExistence type="predicted"/>
<name>A0AA88P444_9TELE</name>